<dbReference type="InterPro" id="IPR018060">
    <property type="entry name" value="HTH_AraC"/>
</dbReference>
<dbReference type="PANTHER" id="PTHR43280">
    <property type="entry name" value="ARAC-FAMILY TRANSCRIPTIONAL REGULATOR"/>
    <property type="match status" value="1"/>
</dbReference>
<protein>
    <submittedName>
        <fullName evidence="5">AraC-type DNA-binding protein</fullName>
    </submittedName>
</protein>
<keyword evidence="1" id="KW-0805">Transcription regulation</keyword>
<dbReference type="STRING" id="927664.SAMN05421780_105132"/>
<organism evidence="5 6">
    <name type="scientific">Flexibacter flexilis DSM 6793</name>
    <dbReference type="NCBI Taxonomy" id="927664"/>
    <lineage>
        <taxon>Bacteria</taxon>
        <taxon>Pseudomonadati</taxon>
        <taxon>Bacteroidota</taxon>
        <taxon>Cytophagia</taxon>
        <taxon>Cytophagales</taxon>
        <taxon>Flexibacteraceae</taxon>
        <taxon>Flexibacter</taxon>
    </lineage>
</organism>
<keyword evidence="2 5" id="KW-0238">DNA-binding</keyword>
<keyword evidence="6" id="KW-1185">Reference proteome</keyword>
<gene>
    <name evidence="5" type="ORF">SAMN05421780_105132</name>
</gene>
<evidence type="ECO:0000313" key="5">
    <source>
        <dbReference type="EMBL" id="SFC41097.1"/>
    </source>
</evidence>
<dbReference type="Gene3D" id="1.10.10.60">
    <property type="entry name" value="Homeodomain-like"/>
    <property type="match status" value="1"/>
</dbReference>
<dbReference type="OrthoDB" id="792101at2"/>
<dbReference type="Pfam" id="PF12833">
    <property type="entry name" value="HTH_18"/>
    <property type="match status" value="1"/>
</dbReference>
<evidence type="ECO:0000256" key="1">
    <source>
        <dbReference type="ARBA" id="ARBA00023015"/>
    </source>
</evidence>
<dbReference type="PROSITE" id="PS01124">
    <property type="entry name" value="HTH_ARAC_FAMILY_2"/>
    <property type="match status" value="1"/>
</dbReference>
<sequence length="312" mass="36726">MEQESRIFDIIFLFFDYFHLLYTPNICYSRMAERNTKTKIRDYYVAEVHSHNLLRRSAVRMSGYQLAFCLSGHITMKVSDQEIRYEQGSFAIFSPFNTLEVSDASEDFRCTLVMFQKSFLTETLNNIYFLERFQLLRNKGIGYVQLTAEEHELIWGLIHRIKRIIGEDAHAFQKEIIRSEIIIFLYEIENILLSRDNGQTANAKHIGKEKRLADFQQLLVKHFYKERKVTFYANALNTSIAQLSKLLTDTTGRTAKEHIDELRLMQAKHLLKAGKYNVSEVASLLYYDNIEEFSRFFKKKTGTSPLRYAKEK</sequence>
<accession>A0A1I1IXT7</accession>
<name>A0A1I1IXT7_9BACT</name>
<dbReference type="SUPFAM" id="SSF46689">
    <property type="entry name" value="Homeodomain-like"/>
    <property type="match status" value="1"/>
</dbReference>
<evidence type="ECO:0000259" key="4">
    <source>
        <dbReference type="PROSITE" id="PS01124"/>
    </source>
</evidence>
<dbReference type="GO" id="GO:0003700">
    <property type="term" value="F:DNA-binding transcription factor activity"/>
    <property type="evidence" value="ECO:0007669"/>
    <property type="project" value="InterPro"/>
</dbReference>
<reference evidence="5 6" key="1">
    <citation type="submission" date="2016-10" db="EMBL/GenBank/DDBJ databases">
        <authorList>
            <person name="de Groot N.N."/>
        </authorList>
    </citation>
    <scope>NUCLEOTIDE SEQUENCE [LARGE SCALE GENOMIC DNA]</scope>
    <source>
        <strain evidence="5 6">DSM 6793</strain>
    </source>
</reference>
<dbReference type="SMART" id="SM00342">
    <property type="entry name" value="HTH_ARAC"/>
    <property type="match status" value="1"/>
</dbReference>
<dbReference type="GO" id="GO:0043565">
    <property type="term" value="F:sequence-specific DNA binding"/>
    <property type="evidence" value="ECO:0007669"/>
    <property type="project" value="InterPro"/>
</dbReference>
<dbReference type="InterPro" id="IPR037923">
    <property type="entry name" value="HTH-like"/>
</dbReference>
<dbReference type="PANTHER" id="PTHR43280:SF32">
    <property type="entry name" value="TRANSCRIPTIONAL REGULATORY PROTEIN"/>
    <property type="match status" value="1"/>
</dbReference>
<evidence type="ECO:0000256" key="2">
    <source>
        <dbReference type="ARBA" id="ARBA00023125"/>
    </source>
</evidence>
<evidence type="ECO:0000313" key="6">
    <source>
        <dbReference type="Proteomes" id="UP000199514"/>
    </source>
</evidence>
<dbReference type="InterPro" id="IPR009057">
    <property type="entry name" value="Homeodomain-like_sf"/>
</dbReference>
<dbReference type="SUPFAM" id="SSF51215">
    <property type="entry name" value="Regulatory protein AraC"/>
    <property type="match status" value="1"/>
</dbReference>
<dbReference type="Proteomes" id="UP000199514">
    <property type="component" value="Unassembled WGS sequence"/>
</dbReference>
<feature type="domain" description="HTH araC/xylS-type" evidence="4">
    <location>
        <begin position="213"/>
        <end position="311"/>
    </location>
</feature>
<dbReference type="AlphaFoldDB" id="A0A1I1IXT7"/>
<proteinExistence type="predicted"/>
<evidence type="ECO:0000256" key="3">
    <source>
        <dbReference type="ARBA" id="ARBA00023163"/>
    </source>
</evidence>
<keyword evidence="3" id="KW-0804">Transcription</keyword>
<dbReference type="EMBL" id="FOLE01000005">
    <property type="protein sequence ID" value="SFC41097.1"/>
    <property type="molecule type" value="Genomic_DNA"/>
</dbReference>